<protein>
    <submittedName>
        <fullName evidence="3">DUF2510 domain-containing protein</fullName>
    </submittedName>
</protein>
<feature type="region of interest" description="Disordered" evidence="1">
    <location>
        <begin position="58"/>
        <end position="213"/>
    </location>
</feature>
<dbReference type="PANTHER" id="PTHR23248">
    <property type="entry name" value="PHOSPHOLIPID SCRAMBLASE-RELATED"/>
    <property type="match status" value="1"/>
</dbReference>
<dbReference type="InterPro" id="IPR018929">
    <property type="entry name" value="DUF2510"/>
</dbReference>
<dbReference type="Gene3D" id="2.40.160.200">
    <property type="entry name" value="LURP1-related"/>
    <property type="match status" value="1"/>
</dbReference>
<dbReference type="GO" id="GO:0017128">
    <property type="term" value="F:phospholipid scramblase activity"/>
    <property type="evidence" value="ECO:0007669"/>
    <property type="project" value="InterPro"/>
</dbReference>
<feature type="compositionally biased region" description="Low complexity" evidence="1">
    <location>
        <begin position="177"/>
        <end position="188"/>
    </location>
</feature>
<gene>
    <name evidence="3" type="ORF">HKD39_03740</name>
</gene>
<dbReference type="SUPFAM" id="SSF54518">
    <property type="entry name" value="Tubby C-terminal domain-like"/>
    <property type="match status" value="1"/>
</dbReference>
<feature type="domain" description="DUF2510" evidence="2">
    <location>
        <begin position="31"/>
        <end position="67"/>
    </location>
</feature>
<evidence type="ECO:0000259" key="2">
    <source>
        <dbReference type="Pfam" id="PF10708"/>
    </source>
</evidence>
<dbReference type="Pfam" id="PF10708">
    <property type="entry name" value="DUF2510"/>
    <property type="match status" value="1"/>
</dbReference>
<reference evidence="3 4" key="1">
    <citation type="submission" date="2020-05" db="EMBL/GenBank/DDBJ databases">
        <title>Nakamurella sp. DB0629 isolated from air conditioner.</title>
        <authorList>
            <person name="Kim D.H."/>
            <person name="Kim D.-U."/>
        </authorList>
    </citation>
    <scope>NUCLEOTIDE SEQUENCE [LARGE SCALE GENOMIC DNA]</scope>
    <source>
        <strain evidence="3 4">DB0629</strain>
    </source>
</reference>
<dbReference type="Pfam" id="PF03803">
    <property type="entry name" value="Scramblase"/>
    <property type="match status" value="1"/>
</dbReference>
<dbReference type="Proteomes" id="UP000562984">
    <property type="component" value="Unassembled WGS sequence"/>
</dbReference>
<dbReference type="PANTHER" id="PTHR23248:SF9">
    <property type="entry name" value="PHOSPHOLIPID SCRAMBLASE"/>
    <property type="match status" value="1"/>
</dbReference>
<evidence type="ECO:0000313" key="3">
    <source>
        <dbReference type="EMBL" id="NNG34844.1"/>
    </source>
</evidence>
<dbReference type="InterPro" id="IPR025659">
    <property type="entry name" value="Tubby-like_C"/>
</dbReference>
<dbReference type="InterPro" id="IPR038595">
    <property type="entry name" value="LOR_sf"/>
</dbReference>
<comment type="caution">
    <text evidence="3">The sequence shown here is derived from an EMBL/GenBank/DDBJ whole genome shotgun (WGS) entry which is preliminary data.</text>
</comment>
<feature type="compositionally biased region" description="Low complexity" evidence="1">
    <location>
        <begin position="153"/>
        <end position="163"/>
    </location>
</feature>
<dbReference type="EMBL" id="JABEND010000002">
    <property type="protein sequence ID" value="NNG34844.1"/>
    <property type="molecule type" value="Genomic_DNA"/>
</dbReference>
<dbReference type="AlphaFoldDB" id="A0A849A1C9"/>
<keyword evidence="4" id="KW-1185">Reference proteome</keyword>
<feature type="compositionally biased region" description="Low complexity" evidence="1">
    <location>
        <begin position="60"/>
        <end position="85"/>
    </location>
</feature>
<accession>A0A849A1C9</accession>
<feature type="compositionally biased region" description="Polar residues" evidence="1">
    <location>
        <begin position="164"/>
        <end position="174"/>
    </location>
</feature>
<evidence type="ECO:0000313" key="4">
    <source>
        <dbReference type="Proteomes" id="UP000562984"/>
    </source>
</evidence>
<proteinExistence type="predicted"/>
<organism evidence="3 4">
    <name type="scientific">Nakamurella aerolata</name>
    <dbReference type="NCBI Taxonomy" id="1656892"/>
    <lineage>
        <taxon>Bacteria</taxon>
        <taxon>Bacillati</taxon>
        <taxon>Actinomycetota</taxon>
        <taxon>Actinomycetes</taxon>
        <taxon>Nakamurellales</taxon>
        <taxon>Nakamurellaceae</taxon>
        <taxon>Nakamurella</taxon>
    </lineage>
</organism>
<feature type="region of interest" description="Disordered" evidence="1">
    <location>
        <begin position="1"/>
        <end position="26"/>
    </location>
</feature>
<sequence>MIPDPHREIPPVPHPVGRSRCHTGGVSNPVAGWYPDPNGEAGGQSMLRWWNGASWTAHVRPAADPSPSAASAPRPAPAAQPRQQSTQHVAGSEYGGRMRFGGAPPPEPEPEPARPGQFVNEASGGAARSQAPGQYPAAAQYPSPQRPAPRQPAPQQSAPQRSGRFTNQAGTPPNQGYPPAAAGVGQAPAAPPPPSYGQQAGPSGQPGSGGRNVFTESTFVVSQKRKLIELTNEYDVYGTDGAVIGRVVQVGQSGLKKAFRFVSSYDQFLTHRLEVRDASGQVLLLLTRPAKVFKSTLLVQAPDGSEIGRLVQRNVFGRIRFGLEAGGADVGSLNAENWIAWDFHIQDASGRECGRITKTFEGVLTTMFTTADKYLVQLDPQLDGPLKALAVAAALCVDTALKQDSRGFG</sequence>
<name>A0A849A1C9_9ACTN</name>
<dbReference type="InterPro" id="IPR005552">
    <property type="entry name" value="Scramblase"/>
</dbReference>
<evidence type="ECO:0000256" key="1">
    <source>
        <dbReference type="SAM" id="MobiDB-lite"/>
    </source>
</evidence>
<feature type="compositionally biased region" description="Low complexity" evidence="1">
    <location>
        <begin position="129"/>
        <end position="143"/>
    </location>
</feature>
<dbReference type="GO" id="GO:0005886">
    <property type="term" value="C:plasma membrane"/>
    <property type="evidence" value="ECO:0007669"/>
    <property type="project" value="TreeGrafter"/>
</dbReference>